<comment type="caution">
    <text evidence="11">The sequence shown here is derived from an EMBL/GenBank/DDBJ whole genome shotgun (WGS) entry which is preliminary data.</text>
</comment>
<gene>
    <name evidence="7" type="primary">rpsD</name>
    <name evidence="11" type="ORF">C8D98_0755</name>
</gene>
<reference evidence="11 12" key="1">
    <citation type="submission" date="2019-03" db="EMBL/GenBank/DDBJ databases">
        <title>Genomic Encyclopedia of Type Strains, Phase IV (KMG-IV): sequencing the most valuable type-strain genomes for metagenomic binning, comparative biology and taxonomic classification.</title>
        <authorList>
            <person name="Goeker M."/>
        </authorList>
    </citation>
    <scope>NUCLEOTIDE SEQUENCE [LARGE SCALE GENOMIC DNA]</scope>
    <source>
        <strain evidence="11 12">DSM 24984</strain>
    </source>
</reference>
<keyword evidence="3 7" id="KW-0694">RNA-binding</keyword>
<dbReference type="InterPro" id="IPR005709">
    <property type="entry name" value="Ribosomal_uS4_bac-type"/>
</dbReference>
<dbReference type="NCBIfam" id="NF003717">
    <property type="entry name" value="PRK05327.1"/>
    <property type="match status" value="1"/>
</dbReference>
<dbReference type="FunFam" id="3.10.290.10:FF:000001">
    <property type="entry name" value="30S ribosomal protein S4"/>
    <property type="match status" value="1"/>
</dbReference>
<evidence type="ECO:0000313" key="12">
    <source>
        <dbReference type="Proteomes" id="UP000294614"/>
    </source>
</evidence>
<dbReference type="InterPro" id="IPR002942">
    <property type="entry name" value="S4_RNA-bd"/>
</dbReference>
<dbReference type="Proteomes" id="UP000294614">
    <property type="component" value="Unassembled WGS sequence"/>
</dbReference>
<sequence length="208" mass="23890">MARYTGAVCKLCRREGMKLFLKGERCYKDKCGFEKKPYAPGQHGQARKKLSDYGTQMREKQKVKRLYGVLEKQFRRYFDKATRMQGITGENLLQLLERRLDNIVYRAGFAGSRKEARQMVGHGHFLVDGKPVNIPSFLIKAGHIVSVCEKSRENSRIKECVDTAEGRGVSEWISLDKGAYKASVHRLPARDDIGYEIQEHLIVELYSK</sequence>
<dbReference type="InterPro" id="IPR001912">
    <property type="entry name" value="Ribosomal_uS4_N"/>
</dbReference>
<evidence type="ECO:0000256" key="6">
    <source>
        <dbReference type="ARBA" id="ARBA00035254"/>
    </source>
</evidence>
<organism evidence="11 12">
    <name type="scientific">Seleniivibrio woodruffii</name>
    <dbReference type="NCBI Taxonomy" id="1078050"/>
    <lineage>
        <taxon>Bacteria</taxon>
        <taxon>Pseudomonadati</taxon>
        <taxon>Deferribacterota</taxon>
        <taxon>Deferribacteres</taxon>
        <taxon>Deferribacterales</taxon>
        <taxon>Geovibrionaceae</taxon>
        <taxon>Seleniivibrio</taxon>
    </lineage>
</organism>
<dbReference type="Gene3D" id="3.10.290.10">
    <property type="entry name" value="RNA-binding S4 domain"/>
    <property type="match status" value="1"/>
</dbReference>
<comment type="function">
    <text evidence="7">One of the primary rRNA binding proteins, it binds directly to 16S rRNA where it nucleates assembly of the body of the 30S subunit.</text>
</comment>
<evidence type="ECO:0000313" key="11">
    <source>
        <dbReference type="EMBL" id="TCK62234.1"/>
    </source>
</evidence>
<dbReference type="PANTHER" id="PTHR11831:SF4">
    <property type="entry name" value="SMALL RIBOSOMAL SUBUNIT PROTEIN US4M"/>
    <property type="match status" value="1"/>
</dbReference>
<comment type="function">
    <text evidence="7">With S5 and S12 plays an important role in translational accuracy.</text>
</comment>
<evidence type="ECO:0000256" key="3">
    <source>
        <dbReference type="ARBA" id="ARBA00022884"/>
    </source>
</evidence>
<dbReference type="HAMAP" id="MF_01306_B">
    <property type="entry name" value="Ribosomal_uS4_B"/>
    <property type="match status" value="1"/>
</dbReference>
<dbReference type="PROSITE" id="PS00632">
    <property type="entry name" value="RIBOSOMAL_S4"/>
    <property type="match status" value="1"/>
</dbReference>
<dbReference type="InterPro" id="IPR036986">
    <property type="entry name" value="S4_RNA-bd_sf"/>
</dbReference>
<dbReference type="NCBIfam" id="TIGR01017">
    <property type="entry name" value="rpsD_bact"/>
    <property type="match status" value="1"/>
</dbReference>
<dbReference type="Gene3D" id="1.10.1050.10">
    <property type="entry name" value="Ribosomal Protein S4 Delta 41, Chain A, domain 1"/>
    <property type="match status" value="1"/>
</dbReference>
<evidence type="ECO:0000256" key="5">
    <source>
        <dbReference type="ARBA" id="ARBA00023274"/>
    </source>
</evidence>
<dbReference type="GO" id="GO:0003735">
    <property type="term" value="F:structural constituent of ribosome"/>
    <property type="evidence" value="ECO:0007669"/>
    <property type="project" value="InterPro"/>
</dbReference>
<comment type="subunit">
    <text evidence="7">Part of the 30S ribosomal subunit. Contacts protein S5. The interaction surface between S4 and S5 is involved in control of translational fidelity.</text>
</comment>
<protein>
    <recommendedName>
        <fullName evidence="6 7">Small ribosomal subunit protein uS4</fullName>
    </recommendedName>
</protein>
<dbReference type="SMART" id="SM01390">
    <property type="entry name" value="Ribosomal_S4"/>
    <property type="match status" value="1"/>
</dbReference>
<keyword evidence="4 7" id="KW-0689">Ribosomal protein</keyword>
<dbReference type="InterPro" id="IPR018079">
    <property type="entry name" value="Ribosomal_uS4_CS"/>
</dbReference>
<evidence type="ECO:0000256" key="4">
    <source>
        <dbReference type="ARBA" id="ARBA00022980"/>
    </source>
</evidence>
<dbReference type="AlphaFoldDB" id="A0A4R1KCL3"/>
<name>A0A4R1KCL3_9BACT</name>
<evidence type="ECO:0000256" key="7">
    <source>
        <dbReference type="HAMAP-Rule" id="MF_01306"/>
    </source>
</evidence>
<dbReference type="EMBL" id="SMGG01000003">
    <property type="protein sequence ID" value="TCK62234.1"/>
    <property type="molecule type" value="Genomic_DNA"/>
</dbReference>
<dbReference type="Pfam" id="PF00163">
    <property type="entry name" value="Ribosomal_S4"/>
    <property type="match status" value="1"/>
</dbReference>
<evidence type="ECO:0000259" key="10">
    <source>
        <dbReference type="SMART" id="SM01390"/>
    </source>
</evidence>
<comment type="similarity">
    <text evidence="1 7 8">Belongs to the universal ribosomal protein uS4 family.</text>
</comment>
<dbReference type="Pfam" id="PF01479">
    <property type="entry name" value="S4"/>
    <property type="match status" value="1"/>
</dbReference>
<dbReference type="PROSITE" id="PS50889">
    <property type="entry name" value="S4"/>
    <property type="match status" value="1"/>
</dbReference>
<dbReference type="CDD" id="cd00165">
    <property type="entry name" value="S4"/>
    <property type="match status" value="1"/>
</dbReference>
<proteinExistence type="inferred from homology"/>
<dbReference type="OrthoDB" id="9803672at2"/>
<dbReference type="GO" id="GO:0042274">
    <property type="term" value="P:ribosomal small subunit biogenesis"/>
    <property type="evidence" value="ECO:0007669"/>
    <property type="project" value="TreeGrafter"/>
</dbReference>
<evidence type="ECO:0000256" key="2">
    <source>
        <dbReference type="ARBA" id="ARBA00022730"/>
    </source>
</evidence>
<dbReference type="GO" id="GO:0019843">
    <property type="term" value="F:rRNA binding"/>
    <property type="evidence" value="ECO:0007669"/>
    <property type="project" value="UniProtKB-UniRule"/>
</dbReference>
<evidence type="ECO:0000256" key="1">
    <source>
        <dbReference type="ARBA" id="ARBA00007465"/>
    </source>
</evidence>
<dbReference type="SMART" id="SM00363">
    <property type="entry name" value="S4"/>
    <property type="match status" value="1"/>
</dbReference>
<keyword evidence="12" id="KW-1185">Reference proteome</keyword>
<feature type="domain" description="RNA-binding S4" evidence="9">
    <location>
        <begin position="98"/>
        <end position="162"/>
    </location>
</feature>
<evidence type="ECO:0000256" key="8">
    <source>
        <dbReference type="RuleBase" id="RU003699"/>
    </source>
</evidence>
<dbReference type="InterPro" id="IPR022801">
    <property type="entry name" value="Ribosomal_uS4"/>
</dbReference>
<evidence type="ECO:0000259" key="9">
    <source>
        <dbReference type="SMART" id="SM00363"/>
    </source>
</evidence>
<dbReference type="GO" id="GO:0006412">
    <property type="term" value="P:translation"/>
    <property type="evidence" value="ECO:0007669"/>
    <property type="project" value="UniProtKB-UniRule"/>
</dbReference>
<dbReference type="PANTHER" id="PTHR11831">
    <property type="entry name" value="30S 40S RIBOSOMAL PROTEIN"/>
    <property type="match status" value="1"/>
</dbReference>
<dbReference type="GO" id="GO:0015935">
    <property type="term" value="C:small ribosomal subunit"/>
    <property type="evidence" value="ECO:0007669"/>
    <property type="project" value="InterPro"/>
</dbReference>
<feature type="domain" description="Small ribosomal subunit protein uS4 N-terminal" evidence="10">
    <location>
        <begin position="3"/>
        <end position="97"/>
    </location>
</feature>
<keyword evidence="5 7" id="KW-0687">Ribonucleoprotein</keyword>
<dbReference type="SUPFAM" id="SSF55174">
    <property type="entry name" value="Alpha-L RNA-binding motif"/>
    <property type="match status" value="1"/>
</dbReference>
<dbReference type="FunFam" id="1.10.1050.10:FF:000001">
    <property type="entry name" value="30S ribosomal protein S4"/>
    <property type="match status" value="1"/>
</dbReference>
<keyword evidence="2 7" id="KW-0699">rRNA-binding</keyword>
<dbReference type="RefSeq" id="WP_132872136.1">
    <property type="nucleotide sequence ID" value="NZ_JAJUHT010000010.1"/>
</dbReference>
<accession>A0A4R1KCL3</accession>